<evidence type="ECO:0000313" key="2">
    <source>
        <dbReference type="EMBL" id="KAH3738636.1"/>
    </source>
</evidence>
<dbReference type="EMBL" id="JAIWYP010000011">
    <property type="protein sequence ID" value="KAH3738636.1"/>
    <property type="molecule type" value="Genomic_DNA"/>
</dbReference>
<accession>A0A9D4D681</accession>
<evidence type="ECO:0000313" key="3">
    <source>
        <dbReference type="Proteomes" id="UP000828390"/>
    </source>
</evidence>
<feature type="coiled-coil region" evidence="1">
    <location>
        <begin position="68"/>
        <end position="99"/>
    </location>
</feature>
<dbReference type="Proteomes" id="UP000828390">
    <property type="component" value="Unassembled WGS sequence"/>
</dbReference>
<organism evidence="2 3">
    <name type="scientific">Dreissena polymorpha</name>
    <name type="common">Zebra mussel</name>
    <name type="synonym">Mytilus polymorpha</name>
    <dbReference type="NCBI Taxonomy" id="45954"/>
    <lineage>
        <taxon>Eukaryota</taxon>
        <taxon>Metazoa</taxon>
        <taxon>Spiralia</taxon>
        <taxon>Lophotrochozoa</taxon>
        <taxon>Mollusca</taxon>
        <taxon>Bivalvia</taxon>
        <taxon>Autobranchia</taxon>
        <taxon>Heteroconchia</taxon>
        <taxon>Euheterodonta</taxon>
        <taxon>Imparidentia</taxon>
        <taxon>Neoheterodontei</taxon>
        <taxon>Myida</taxon>
        <taxon>Dreissenoidea</taxon>
        <taxon>Dreissenidae</taxon>
        <taxon>Dreissena</taxon>
    </lineage>
</organism>
<sequence>MKNQLKFFKENMLELKQHYLLENKQLKEDWIISQTAAINRLTEGMYLEKQAFLSAIEGKLKGAHDNKLQRLTTKVNRQKAAVEQERRSMNERVVDLENKLVAW</sequence>
<protein>
    <submittedName>
        <fullName evidence="2">Uncharacterized protein</fullName>
    </submittedName>
</protein>
<keyword evidence="1" id="KW-0175">Coiled coil</keyword>
<proteinExistence type="predicted"/>
<gene>
    <name evidence="2" type="ORF">DPMN_045275</name>
</gene>
<name>A0A9D4D681_DREPO</name>
<comment type="caution">
    <text evidence="2">The sequence shown here is derived from an EMBL/GenBank/DDBJ whole genome shotgun (WGS) entry which is preliminary data.</text>
</comment>
<dbReference type="AlphaFoldDB" id="A0A9D4D681"/>
<reference evidence="2" key="1">
    <citation type="journal article" date="2019" name="bioRxiv">
        <title>The Genome of the Zebra Mussel, Dreissena polymorpha: A Resource for Invasive Species Research.</title>
        <authorList>
            <person name="McCartney M.A."/>
            <person name="Auch B."/>
            <person name="Kono T."/>
            <person name="Mallez S."/>
            <person name="Zhang Y."/>
            <person name="Obille A."/>
            <person name="Becker A."/>
            <person name="Abrahante J.E."/>
            <person name="Garbe J."/>
            <person name="Badalamenti J.P."/>
            <person name="Herman A."/>
            <person name="Mangelson H."/>
            <person name="Liachko I."/>
            <person name="Sullivan S."/>
            <person name="Sone E.D."/>
            <person name="Koren S."/>
            <person name="Silverstein K.A.T."/>
            <person name="Beckman K.B."/>
            <person name="Gohl D.M."/>
        </authorList>
    </citation>
    <scope>NUCLEOTIDE SEQUENCE</scope>
    <source>
        <strain evidence="2">Duluth1</strain>
        <tissue evidence="2">Whole animal</tissue>
    </source>
</reference>
<keyword evidence="3" id="KW-1185">Reference proteome</keyword>
<evidence type="ECO:0000256" key="1">
    <source>
        <dbReference type="SAM" id="Coils"/>
    </source>
</evidence>
<reference evidence="2" key="2">
    <citation type="submission" date="2020-11" db="EMBL/GenBank/DDBJ databases">
        <authorList>
            <person name="McCartney M.A."/>
            <person name="Auch B."/>
            <person name="Kono T."/>
            <person name="Mallez S."/>
            <person name="Becker A."/>
            <person name="Gohl D.M."/>
            <person name="Silverstein K.A.T."/>
            <person name="Koren S."/>
            <person name="Bechman K.B."/>
            <person name="Herman A."/>
            <person name="Abrahante J.E."/>
            <person name="Garbe J."/>
        </authorList>
    </citation>
    <scope>NUCLEOTIDE SEQUENCE</scope>
    <source>
        <strain evidence="2">Duluth1</strain>
        <tissue evidence="2">Whole animal</tissue>
    </source>
</reference>